<dbReference type="EMBL" id="CP109495">
    <property type="protein sequence ID" value="WUX56431.1"/>
    <property type="molecule type" value="Genomic_DNA"/>
</dbReference>
<dbReference type="RefSeq" id="WP_329081055.1">
    <property type="nucleotide sequence ID" value="NZ_CP109495.1"/>
</dbReference>
<gene>
    <name evidence="7" type="ORF">OG442_35610</name>
</gene>
<dbReference type="InterPro" id="IPR051010">
    <property type="entry name" value="BCAA_transport"/>
</dbReference>
<reference evidence="7" key="1">
    <citation type="submission" date="2022-10" db="EMBL/GenBank/DDBJ databases">
        <title>The complete genomes of actinobacterial strains from the NBC collection.</title>
        <authorList>
            <person name="Joergensen T.S."/>
            <person name="Alvarez Arevalo M."/>
            <person name="Sterndorff E.B."/>
            <person name="Faurdal D."/>
            <person name="Vuksanovic O."/>
            <person name="Mourched A.-S."/>
            <person name="Charusanti P."/>
            <person name="Shaw S."/>
            <person name="Blin K."/>
            <person name="Weber T."/>
        </authorList>
    </citation>
    <scope>NUCLEOTIDE SEQUENCE</scope>
    <source>
        <strain evidence="7">NBC_01432</strain>
    </source>
</reference>
<evidence type="ECO:0000313" key="8">
    <source>
        <dbReference type="Proteomes" id="UP001432209"/>
    </source>
</evidence>
<keyword evidence="2" id="KW-0813">Transport</keyword>
<evidence type="ECO:0000256" key="4">
    <source>
        <dbReference type="ARBA" id="ARBA00022970"/>
    </source>
</evidence>
<dbReference type="PROSITE" id="PS51257">
    <property type="entry name" value="PROKAR_LIPOPROTEIN"/>
    <property type="match status" value="1"/>
</dbReference>
<dbReference type="InterPro" id="IPR028082">
    <property type="entry name" value="Peripla_BP_I"/>
</dbReference>
<evidence type="ECO:0000256" key="1">
    <source>
        <dbReference type="ARBA" id="ARBA00010062"/>
    </source>
</evidence>
<feature type="chain" id="PRO_5045781414" evidence="5">
    <location>
        <begin position="30"/>
        <end position="411"/>
    </location>
</feature>
<dbReference type="PANTHER" id="PTHR30483">
    <property type="entry name" value="LEUCINE-SPECIFIC-BINDING PROTEIN"/>
    <property type="match status" value="1"/>
</dbReference>
<keyword evidence="4" id="KW-0029">Amino-acid transport</keyword>
<name>A0ABZ2AEA0_STRNV</name>
<evidence type="ECO:0000313" key="7">
    <source>
        <dbReference type="EMBL" id="WUX56431.1"/>
    </source>
</evidence>
<feature type="signal peptide" evidence="5">
    <location>
        <begin position="1"/>
        <end position="29"/>
    </location>
</feature>
<evidence type="ECO:0000256" key="2">
    <source>
        <dbReference type="ARBA" id="ARBA00022448"/>
    </source>
</evidence>
<organism evidence="7 8">
    <name type="scientific">Streptomyces niveus</name>
    <name type="common">Streptomyces spheroides</name>
    <dbReference type="NCBI Taxonomy" id="193462"/>
    <lineage>
        <taxon>Bacteria</taxon>
        <taxon>Bacillati</taxon>
        <taxon>Actinomycetota</taxon>
        <taxon>Actinomycetes</taxon>
        <taxon>Kitasatosporales</taxon>
        <taxon>Streptomycetaceae</taxon>
        <taxon>Streptomyces</taxon>
    </lineage>
</organism>
<dbReference type="CDD" id="cd06338">
    <property type="entry name" value="PBP1_ABC_ligand_binding-like"/>
    <property type="match status" value="1"/>
</dbReference>
<keyword evidence="8" id="KW-1185">Reference proteome</keyword>
<evidence type="ECO:0000256" key="5">
    <source>
        <dbReference type="SAM" id="SignalP"/>
    </source>
</evidence>
<dbReference type="InterPro" id="IPR000709">
    <property type="entry name" value="Leu_Ile_Val-bd"/>
</dbReference>
<proteinExistence type="inferred from homology"/>
<dbReference type="SUPFAM" id="SSF53822">
    <property type="entry name" value="Periplasmic binding protein-like I"/>
    <property type="match status" value="1"/>
</dbReference>
<comment type="similarity">
    <text evidence="1">Belongs to the leucine-binding protein family.</text>
</comment>
<accession>A0ABZ2AEA0</accession>
<sequence length="411" mass="44311">MPRSGPSGLRIRKLTVPVALSVTLLVATACGSGQSSGAGDGSIKVGASLPLSGPVADSSKPAYEAYKLWRDEVNEEGGLLGRDVELNVLDDGFDQNTVVTNYNRLIAQDRVDLLLGTFSSKLNLPASSVAERNKMLYVEPSGGAEEIFNRGYDYLFFAQPSTSLSLPDQFIALIESLPADQRPKTAAYPTQDDPNTDVAIEAFRTALTKLGVRSVYHEKYAPETVNFDPLADAVARAEPDLIVHGAVSADGVGFVKALQKQRFSPKILFQTNSPSVVQTFGKGVGEKNTEGVFTITAWSPKATYPGNERFVKDYTARFGTAPTEDAANAYTAGQVLEAAVEAVGSLDQDKLRDWLRSHTVQTIVGPLKWDDRGVPDGDMLLAQWQGGKLEFILPESQRTVDGVVNPKPGWS</sequence>
<dbReference type="Gene3D" id="3.40.50.2300">
    <property type="match status" value="2"/>
</dbReference>
<dbReference type="Proteomes" id="UP001432209">
    <property type="component" value="Chromosome"/>
</dbReference>
<dbReference type="PRINTS" id="PR00337">
    <property type="entry name" value="LEUILEVALBP"/>
</dbReference>
<dbReference type="InterPro" id="IPR028081">
    <property type="entry name" value="Leu-bd"/>
</dbReference>
<evidence type="ECO:0000259" key="6">
    <source>
        <dbReference type="Pfam" id="PF13458"/>
    </source>
</evidence>
<evidence type="ECO:0000256" key="3">
    <source>
        <dbReference type="ARBA" id="ARBA00022729"/>
    </source>
</evidence>
<keyword evidence="3 5" id="KW-0732">Signal</keyword>
<feature type="domain" description="Leucine-binding protein" evidence="6">
    <location>
        <begin position="42"/>
        <end position="388"/>
    </location>
</feature>
<dbReference type="Pfam" id="PF13458">
    <property type="entry name" value="Peripla_BP_6"/>
    <property type="match status" value="1"/>
</dbReference>
<protein>
    <submittedName>
        <fullName evidence="7">Amino acid ABC transporter substrate-binding protein</fullName>
    </submittedName>
</protein>